<feature type="compositionally biased region" description="Polar residues" evidence="1">
    <location>
        <begin position="102"/>
        <end position="112"/>
    </location>
</feature>
<evidence type="ECO:0000313" key="4">
    <source>
        <dbReference type="EMBL" id="WWC64802.1"/>
    </source>
</evidence>
<sequence length="495" mass="54644">MPLRLKPREALPPFTFALESPSPPADLGLPINQNEPIPPVPPASFIPEKDMYMFGTYPLMSDGEVGRGIIRCAKCKKTGMEWAAGEHKRICNHILEGTPLTTKKVTAKTGNTKPAEISKKRRASEVSNPTLSPKKRSKLSAIPPPNGTTTFTSSSSTNKETLLEQDHEDDDDLSSVKGSKKTEGKKAQKEKQRVERKEAKEKEKLEVAERKRKRATEPINLDKQCGVINDKSMPCARSLTCKTHTVGAKRGVQGRTRPYDELYLEWMRENNPNFKEPQKRETKDPSSSTKEKLKKKKKIMNKYRGIGGAEEGLEDDEEGLRELDELVGLTRISGDRCKNGFFNLGLGLGLGLGSGLNLTSPGEKSVNPLEDSRINNNNNVNRKSSLTIAANPAPTPATTTTMRIPFQTIWKSSSTEFASVGQMLTKALAARSSKHSLAQQQMQNHGHQLHPHQHQHQHQHHPGHGHGHGHKVTIPLNGPKSSAQPLTLDRQGVTA</sequence>
<proteinExistence type="predicted"/>
<dbReference type="Proteomes" id="UP000078595">
    <property type="component" value="Chromosome 9"/>
</dbReference>
<dbReference type="Gene3D" id="6.10.140.1270">
    <property type="match status" value="1"/>
</dbReference>
<dbReference type="GO" id="GO:0000124">
    <property type="term" value="C:SAGA complex"/>
    <property type="evidence" value="ECO:0007669"/>
    <property type="project" value="InterPro"/>
</dbReference>
<feature type="region of interest" description="Disordered" evidence="1">
    <location>
        <begin position="432"/>
        <end position="495"/>
    </location>
</feature>
<dbReference type="STRING" id="1296121.A0A1A5ZZN1"/>
<dbReference type="RefSeq" id="XP_018261099.1">
    <property type="nucleotide sequence ID" value="XM_018410096.1"/>
</dbReference>
<evidence type="ECO:0000313" key="5">
    <source>
        <dbReference type="Proteomes" id="UP000078595"/>
    </source>
</evidence>
<evidence type="ECO:0000259" key="2">
    <source>
        <dbReference type="PROSITE" id="PS51505"/>
    </source>
</evidence>
<keyword evidence="5" id="KW-1185">Reference proteome</keyword>
<dbReference type="AlphaFoldDB" id="A0A1A5ZZN1"/>
<dbReference type="PANTHER" id="PTHR47805:SF1">
    <property type="entry name" value="SAGA-ASSOCIATED FACTOR 73"/>
    <property type="match status" value="1"/>
</dbReference>
<feature type="region of interest" description="Disordered" evidence="1">
    <location>
        <begin position="270"/>
        <end position="296"/>
    </location>
</feature>
<dbReference type="InterPro" id="IPR013243">
    <property type="entry name" value="SCA7_dom"/>
</dbReference>
<gene>
    <name evidence="3" type="ORF">I303_06820</name>
    <name evidence="4" type="ORF">I303_107416</name>
</gene>
<dbReference type="VEuPathDB" id="FungiDB:I303_06820"/>
<reference evidence="4" key="3">
    <citation type="submission" date="2024-02" db="EMBL/GenBank/DDBJ databases">
        <title>Comparative genomics of Cryptococcus and Kwoniella reveals pathogenesis evolution and contrasting modes of karyotype evolution via chromosome fusion or intercentromeric recombination.</title>
        <authorList>
            <person name="Coelho M.A."/>
            <person name="David-Palma M."/>
            <person name="Shea T."/>
            <person name="Bowers K."/>
            <person name="McGinley-Smith S."/>
            <person name="Mohammad A.W."/>
            <person name="Gnirke A."/>
            <person name="Yurkov A.M."/>
            <person name="Nowrousian M."/>
            <person name="Sun S."/>
            <person name="Cuomo C.A."/>
            <person name="Heitman J."/>
        </authorList>
    </citation>
    <scope>NUCLEOTIDE SEQUENCE</scope>
    <source>
        <strain evidence="4">CBS 10117</strain>
    </source>
</reference>
<dbReference type="GeneID" id="28970519"/>
<dbReference type="GO" id="GO:0006357">
    <property type="term" value="P:regulation of transcription by RNA polymerase II"/>
    <property type="evidence" value="ECO:0007669"/>
    <property type="project" value="TreeGrafter"/>
</dbReference>
<feature type="compositionally biased region" description="Basic residues" evidence="1">
    <location>
        <begin position="447"/>
        <end position="471"/>
    </location>
</feature>
<evidence type="ECO:0000256" key="1">
    <source>
        <dbReference type="SAM" id="MobiDB-lite"/>
    </source>
</evidence>
<feature type="compositionally biased region" description="Low complexity" evidence="1">
    <location>
        <begin position="148"/>
        <end position="157"/>
    </location>
</feature>
<dbReference type="EMBL" id="KI894034">
    <property type="protein sequence ID" value="OBR83257.1"/>
    <property type="molecule type" value="Genomic_DNA"/>
</dbReference>
<feature type="compositionally biased region" description="Polar residues" evidence="1">
    <location>
        <begin position="435"/>
        <end position="444"/>
    </location>
</feature>
<organism evidence="3">
    <name type="scientific">Kwoniella dejecticola CBS 10117</name>
    <dbReference type="NCBI Taxonomy" id="1296121"/>
    <lineage>
        <taxon>Eukaryota</taxon>
        <taxon>Fungi</taxon>
        <taxon>Dikarya</taxon>
        <taxon>Basidiomycota</taxon>
        <taxon>Agaricomycotina</taxon>
        <taxon>Tremellomycetes</taxon>
        <taxon>Tremellales</taxon>
        <taxon>Cryptococcaceae</taxon>
        <taxon>Kwoniella</taxon>
    </lineage>
</organism>
<dbReference type="Pfam" id="PF08313">
    <property type="entry name" value="SCA7"/>
    <property type="match status" value="1"/>
</dbReference>
<dbReference type="InterPro" id="IPR037804">
    <property type="entry name" value="SGF73"/>
</dbReference>
<feature type="domain" description="SCA7" evidence="2">
    <location>
        <begin position="212"/>
        <end position="278"/>
    </location>
</feature>
<evidence type="ECO:0000313" key="3">
    <source>
        <dbReference type="EMBL" id="OBR83257.1"/>
    </source>
</evidence>
<dbReference type="GO" id="GO:1904802">
    <property type="term" value="P:RITS complex assembly"/>
    <property type="evidence" value="ECO:0007669"/>
    <property type="project" value="TreeGrafter"/>
</dbReference>
<dbReference type="OrthoDB" id="2564601at2759"/>
<protein>
    <recommendedName>
        <fullName evidence="2">SCA7 domain-containing protein</fullName>
    </recommendedName>
</protein>
<dbReference type="PANTHER" id="PTHR47805">
    <property type="entry name" value="SAGA-ASSOCIATED FACTOR 73"/>
    <property type="match status" value="1"/>
</dbReference>
<dbReference type="PROSITE" id="PS51505">
    <property type="entry name" value="SCA7"/>
    <property type="match status" value="1"/>
</dbReference>
<accession>A0A1A5ZZN1</accession>
<feature type="compositionally biased region" description="Basic and acidic residues" evidence="1">
    <location>
        <begin position="180"/>
        <end position="209"/>
    </location>
</feature>
<reference evidence="4" key="2">
    <citation type="submission" date="2013-07" db="EMBL/GenBank/DDBJ databases">
        <authorList>
            <consortium name="The Broad Institute Genome Sequencing Platform"/>
            <person name="Cuomo C."/>
            <person name="Litvintseva A."/>
            <person name="Chen Y."/>
            <person name="Heitman J."/>
            <person name="Sun S."/>
            <person name="Springer D."/>
            <person name="Dromer F."/>
            <person name="Young S.K."/>
            <person name="Zeng Q."/>
            <person name="Gargeya S."/>
            <person name="Fitzgerald M."/>
            <person name="Abouelleil A."/>
            <person name="Alvarado L."/>
            <person name="Berlin A.M."/>
            <person name="Chapman S.B."/>
            <person name="Dewar J."/>
            <person name="Goldberg J."/>
            <person name="Griggs A."/>
            <person name="Gujja S."/>
            <person name="Hansen M."/>
            <person name="Howarth C."/>
            <person name="Imamovic A."/>
            <person name="Larimer J."/>
            <person name="McCowan C."/>
            <person name="Murphy C."/>
            <person name="Pearson M."/>
            <person name="Priest M."/>
            <person name="Roberts A."/>
            <person name="Saif S."/>
            <person name="Shea T."/>
            <person name="Sykes S."/>
            <person name="Wortman J."/>
            <person name="Nusbaum C."/>
            <person name="Birren B."/>
        </authorList>
    </citation>
    <scope>NUCLEOTIDE SEQUENCE</scope>
    <source>
        <strain evidence="4">CBS 10117</strain>
    </source>
</reference>
<feature type="region of interest" description="Disordered" evidence="1">
    <location>
        <begin position="102"/>
        <end position="217"/>
    </location>
</feature>
<reference evidence="3" key="1">
    <citation type="submission" date="2013-07" db="EMBL/GenBank/DDBJ databases">
        <title>The Genome Sequence of Cryptococcus dejecticola CBS10117.</title>
        <authorList>
            <consortium name="The Broad Institute Genome Sequencing Platform"/>
            <person name="Cuomo C."/>
            <person name="Litvintseva A."/>
            <person name="Chen Y."/>
            <person name="Heitman J."/>
            <person name="Sun S."/>
            <person name="Springer D."/>
            <person name="Dromer F."/>
            <person name="Young S.K."/>
            <person name="Zeng Q."/>
            <person name="Gargeya S."/>
            <person name="Fitzgerald M."/>
            <person name="Abouelleil A."/>
            <person name="Alvarado L."/>
            <person name="Berlin A.M."/>
            <person name="Chapman S.B."/>
            <person name="Dewar J."/>
            <person name="Goldberg J."/>
            <person name="Griggs A."/>
            <person name="Gujja S."/>
            <person name="Hansen M."/>
            <person name="Howarth C."/>
            <person name="Imamovic A."/>
            <person name="Larimer J."/>
            <person name="McCowan C."/>
            <person name="Murphy C."/>
            <person name="Pearson M."/>
            <person name="Priest M."/>
            <person name="Roberts A."/>
            <person name="Saif S."/>
            <person name="Shea T."/>
            <person name="Sykes S."/>
            <person name="Wortman J."/>
            <person name="Nusbaum C."/>
            <person name="Birren B."/>
        </authorList>
    </citation>
    <scope>NUCLEOTIDE SEQUENCE [LARGE SCALE GENOMIC DNA]</scope>
    <source>
        <strain evidence="3">CBS 10117</strain>
    </source>
</reference>
<dbReference type="KEGG" id="kdj:28970519"/>
<dbReference type="EMBL" id="CP144538">
    <property type="protein sequence ID" value="WWC64802.1"/>
    <property type="molecule type" value="Genomic_DNA"/>
</dbReference>
<dbReference type="GO" id="GO:0031048">
    <property type="term" value="P:regulatory ncRNA-mediated heterochromatin formation"/>
    <property type="evidence" value="ECO:0007669"/>
    <property type="project" value="TreeGrafter"/>
</dbReference>
<name>A0A1A5ZZN1_9TREE</name>